<comment type="caution">
    <text evidence="1">The sequence shown here is derived from an EMBL/GenBank/DDBJ whole genome shotgun (WGS) entry which is preliminary data.</text>
</comment>
<dbReference type="AlphaFoldDB" id="A0AAN9PHD7"/>
<name>A0AAN9PHD7_CANGL</name>
<reference evidence="1 2" key="1">
    <citation type="submission" date="2024-01" db="EMBL/GenBank/DDBJ databases">
        <title>The genomes of 5 underutilized Papilionoideae crops provide insights into root nodulation and disease resistanc.</title>
        <authorList>
            <person name="Jiang F."/>
        </authorList>
    </citation>
    <scope>NUCLEOTIDE SEQUENCE [LARGE SCALE GENOMIC DNA]</scope>
    <source>
        <strain evidence="1">LVBAO_FW01</strain>
        <tissue evidence="1">Leaves</tissue>
    </source>
</reference>
<accession>A0AAN9PHD7</accession>
<evidence type="ECO:0000313" key="2">
    <source>
        <dbReference type="Proteomes" id="UP001367508"/>
    </source>
</evidence>
<evidence type="ECO:0000313" key="1">
    <source>
        <dbReference type="EMBL" id="KAK7297649.1"/>
    </source>
</evidence>
<dbReference type="EMBL" id="JAYMYQ010000043">
    <property type="protein sequence ID" value="KAK7297649.1"/>
    <property type="molecule type" value="Genomic_DNA"/>
</dbReference>
<sequence>MREARRSTFFKYTTWVLAMQCGWTLMSIRMNHPFHGGKSLPARKEDSKLQIVSWNLSIFRGLEGVWKHIRTLELKWKNRCNSSYFGNGKIFGARTQEEGLIRLVSSISRWRQGKGYNSVVECHLDVVEVISSSLIIPKPNWGGGLYFWERTPDEYEAHGYKLCLGMKENSESALSTNKEAISNATRNLMESSILAQDERWRHA</sequence>
<organism evidence="1 2">
    <name type="scientific">Canavalia gladiata</name>
    <name type="common">Sword bean</name>
    <name type="synonym">Dolichos gladiatus</name>
    <dbReference type="NCBI Taxonomy" id="3824"/>
    <lineage>
        <taxon>Eukaryota</taxon>
        <taxon>Viridiplantae</taxon>
        <taxon>Streptophyta</taxon>
        <taxon>Embryophyta</taxon>
        <taxon>Tracheophyta</taxon>
        <taxon>Spermatophyta</taxon>
        <taxon>Magnoliopsida</taxon>
        <taxon>eudicotyledons</taxon>
        <taxon>Gunneridae</taxon>
        <taxon>Pentapetalae</taxon>
        <taxon>rosids</taxon>
        <taxon>fabids</taxon>
        <taxon>Fabales</taxon>
        <taxon>Fabaceae</taxon>
        <taxon>Papilionoideae</taxon>
        <taxon>50 kb inversion clade</taxon>
        <taxon>NPAAA clade</taxon>
        <taxon>indigoferoid/millettioid clade</taxon>
        <taxon>Phaseoleae</taxon>
        <taxon>Canavalia</taxon>
    </lineage>
</organism>
<keyword evidence="2" id="KW-1185">Reference proteome</keyword>
<protein>
    <submittedName>
        <fullName evidence="1">Uncharacterized protein</fullName>
    </submittedName>
</protein>
<dbReference type="Proteomes" id="UP001367508">
    <property type="component" value="Unassembled WGS sequence"/>
</dbReference>
<gene>
    <name evidence="1" type="ORF">VNO77_47970</name>
</gene>
<proteinExistence type="predicted"/>